<feature type="transmembrane region" description="Helical" evidence="1">
    <location>
        <begin position="248"/>
        <end position="266"/>
    </location>
</feature>
<organism evidence="3 4">
    <name type="scientific">Rhodofomes roseus</name>
    <dbReference type="NCBI Taxonomy" id="34475"/>
    <lineage>
        <taxon>Eukaryota</taxon>
        <taxon>Fungi</taxon>
        <taxon>Dikarya</taxon>
        <taxon>Basidiomycota</taxon>
        <taxon>Agaricomycotina</taxon>
        <taxon>Agaricomycetes</taxon>
        <taxon>Polyporales</taxon>
        <taxon>Rhodofomes</taxon>
    </lineage>
</organism>
<feature type="transmembrane region" description="Helical" evidence="1">
    <location>
        <begin position="491"/>
        <end position="510"/>
    </location>
</feature>
<accession>A0A4Y9YA74</accession>
<evidence type="ECO:0000313" key="4">
    <source>
        <dbReference type="Proteomes" id="UP000298390"/>
    </source>
</evidence>
<feature type="transmembrane region" description="Helical" evidence="1">
    <location>
        <begin position="278"/>
        <end position="302"/>
    </location>
</feature>
<name>A0A4Y9YA74_9APHY</name>
<evidence type="ECO:0000256" key="1">
    <source>
        <dbReference type="SAM" id="Phobius"/>
    </source>
</evidence>
<reference evidence="3 4" key="1">
    <citation type="submission" date="2019-01" db="EMBL/GenBank/DDBJ databases">
        <title>Genome sequencing of the rare red list fungi Fomitopsis rosea.</title>
        <authorList>
            <person name="Buettner E."/>
            <person name="Kellner H."/>
        </authorList>
    </citation>
    <scope>NUCLEOTIDE SEQUENCE [LARGE SCALE GENOMIC DNA]</scope>
    <source>
        <strain evidence="3 4">DSM 105464</strain>
    </source>
</reference>
<dbReference type="Proteomes" id="UP000298390">
    <property type="component" value="Unassembled WGS sequence"/>
</dbReference>
<comment type="caution">
    <text evidence="3">The sequence shown here is derived from an EMBL/GenBank/DDBJ whole genome shotgun (WGS) entry which is preliminary data.</text>
</comment>
<feature type="transmembrane region" description="Helical" evidence="1">
    <location>
        <begin position="422"/>
        <end position="444"/>
    </location>
</feature>
<dbReference type="EMBL" id="SEKV01000406">
    <property type="protein sequence ID" value="TFY57739.1"/>
    <property type="molecule type" value="Genomic_DNA"/>
</dbReference>
<dbReference type="AlphaFoldDB" id="A0A4Y9YA74"/>
<keyword evidence="1" id="KW-0812">Transmembrane</keyword>
<sequence>MAYALVLPLACAALTLASPTLSAPAQEIPAVPSFICYQNSIAIWNFLVYITTNYITHAAAVPIAAEVGRYTERVTRRDRGYWTQLISLFLPFGALARTIILIAEHVRCKGNDVLAALHHGALLVVVRSPGWEPSTSGEIVFAQLPPGTDNEKAEYVLQPHHAPPSVDCSISPDHDRCPYAVIIVDSLDNQRETHWLIKDLRNRSIHGHIQVPLGYSLAVPADKSYTEHLIARDLNSTKNIKIHRASGVMQMLVSVVQIIAATYTLYSTEGAQIETWGYAAYGLSVFPYALMSVMNILCASIVGEYASGHVLRTPILHEAERRGGHFDGAVGTVRKVPQPVVGDASSTGYVAVHMQTIEDEDNPSDRKLVVTTPAWEREFTLCTEDSEEACRASRFTVSSLRHDGAADDPEVARHRALKPVEVFITLTLFLAAMTLPHGLLYALTRFRTGHSTVAQRAWMTAWLAADQLSSLGTLVFWVVWKRVGSVVPVSVHYVGVALLVAASAGGFVTMSEMYLQDQGLGTCSS</sequence>
<keyword evidence="1" id="KW-1133">Transmembrane helix</keyword>
<keyword evidence="1" id="KW-0472">Membrane</keyword>
<evidence type="ECO:0000313" key="3">
    <source>
        <dbReference type="EMBL" id="TFY57739.1"/>
    </source>
</evidence>
<feature type="transmembrane region" description="Helical" evidence="1">
    <location>
        <begin position="456"/>
        <end position="479"/>
    </location>
</feature>
<gene>
    <name evidence="3" type="ORF">EVJ58_g6844</name>
</gene>
<keyword evidence="2" id="KW-0732">Signal</keyword>
<proteinExistence type="predicted"/>
<feature type="signal peptide" evidence="2">
    <location>
        <begin position="1"/>
        <end position="17"/>
    </location>
</feature>
<protein>
    <submittedName>
        <fullName evidence="3">Uncharacterized protein</fullName>
    </submittedName>
</protein>
<evidence type="ECO:0000256" key="2">
    <source>
        <dbReference type="SAM" id="SignalP"/>
    </source>
</evidence>
<feature type="transmembrane region" description="Helical" evidence="1">
    <location>
        <begin position="81"/>
        <end position="103"/>
    </location>
</feature>
<feature type="chain" id="PRO_5021445182" evidence="2">
    <location>
        <begin position="18"/>
        <end position="525"/>
    </location>
</feature>